<dbReference type="PROSITE" id="PS51354">
    <property type="entry name" value="GLUTAREDOXIN_2"/>
    <property type="match status" value="1"/>
</dbReference>
<gene>
    <name evidence="2" type="ORF">JKG68_00730</name>
</gene>
<dbReference type="InterPro" id="IPR036249">
    <property type="entry name" value="Thioredoxin-like_sf"/>
</dbReference>
<dbReference type="RefSeq" id="WP_202055172.1">
    <property type="nucleotide sequence ID" value="NZ_JAEQMY010000001.1"/>
</dbReference>
<dbReference type="CDD" id="cd00570">
    <property type="entry name" value="GST_N_family"/>
    <property type="match status" value="1"/>
</dbReference>
<feature type="domain" description="GST N-terminal" evidence="1">
    <location>
        <begin position="1"/>
        <end position="82"/>
    </location>
</feature>
<dbReference type="Gene3D" id="3.40.30.10">
    <property type="entry name" value="Glutaredoxin"/>
    <property type="match status" value="1"/>
</dbReference>
<organism evidence="2 3">
    <name type="scientific">Microvirga aerilata</name>
    <dbReference type="NCBI Taxonomy" id="670292"/>
    <lineage>
        <taxon>Bacteria</taxon>
        <taxon>Pseudomonadati</taxon>
        <taxon>Pseudomonadota</taxon>
        <taxon>Alphaproteobacteria</taxon>
        <taxon>Hyphomicrobiales</taxon>
        <taxon>Methylobacteriaceae</taxon>
        <taxon>Microvirga</taxon>
    </lineage>
</organism>
<dbReference type="PROSITE" id="PS50404">
    <property type="entry name" value="GST_NTER"/>
    <property type="match status" value="1"/>
</dbReference>
<evidence type="ECO:0000259" key="1">
    <source>
        <dbReference type="PROSITE" id="PS50404"/>
    </source>
</evidence>
<evidence type="ECO:0000313" key="2">
    <source>
        <dbReference type="EMBL" id="MBL0402488.1"/>
    </source>
</evidence>
<evidence type="ECO:0000313" key="3">
    <source>
        <dbReference type="Proteomes" id="UP000605848"/>
    </source>
</evidence>
<accession>A0A936ZDK1</accession>
<name>A0A936ZDK1_9HYPH</name>
<dbReference type="SUPFAM" id="SSF52833">
    <property type="entry name" value="Thioredoxin-like"/>
    <property type="match status" value="1"/>
</dbReference>
<comment type="caution">
    <text evidence="2">The sequence shown here is derived from an EMBL/GenBank/DDBJ whole genome shotgun (WGS) entry which is preliminary data.</text>
</comment>
<dbReference type="InterPro" id="IPR004045">
    <property type="entry name" value="Glutathione_S-Trfase_N"/>
</dbReference>
<dbReference type="AlphaFoldDB" id="A0A936ZDK1"/>
<dbReference type="EMBL" id="JAEQMY010000001">
    <property type="protein sequence ID" value="MBL0402488.1"/>
    <property type="molecule type" value="Genomic_DNA"/>
</dbReference>
<keyword evidence="3" id="KW-1185">Reference proteome</keyword>
<protein>
    <submittedName>
        <fullName evidence="2">Glutaredoxin</fullName>
    </submittedName>
</protein>
<proteinExistence type="predicted"/>
<dbReference type="Pfam" id="PF13417">
    <property type="entry name" value="GST_N_3"/>
    <property type="match status" value="1"/>
</dbReference>
<sequence length="87" mass="9815">MKLELIHKWQCPYSARVRDFIDEQGLKDRIDYTEINEVEGAKDKLVQLTGKSQVPCLVIDGQPMLESGEIVQWLQQNLSGAQGAARS</sequence>
<reference evidence="2" key="1">
    <citation type="submission" date="2021-01" db="EMBL/GenBank/DDBJ databases">
        <title>Microvirga sp.</title>
        <authorList>
            <person name="Kim M.K."/>
        </authorList>
    </citation>
    <scope>NUCLEOTIDE SEQUENCE</scope>
    <source>
        <strain evidence="2">5420S-16</strain>
    </source>
</reference>
<dbReference type="Proteomes" id="UP000605848">
    <property type="component" value="Unassembled WGS sequence"/>
</dbReference>